<accession>A0ABP2YXF4</accession>
<dbReference type="EMBL" id="AXDY01000001">
    <property type="protein sequence ID" value="ERS94664.1"/>
    <property type="molecule type" value="Genomic_DNA"/>
</dbReference>
<evidence type="ECO:0000313" key="1">
    <source>
        <dbReference type="EMBL" id="ERS94664.1"/>
    </source>
</evidence>
<proteinExistence type="predicted"/>
<protein>
    <submittedName>
        <fullName evidence="1">Uncharacterized protein</fullName>
    </submittedName>
</protein>
<comment type="caution">
    <text evidence="1">The sequence shown here is derived from an EMBL/GenBank/DDBJ whole genome shotgun (WGS) entry which is preliminary data.</text>
</comment>
<gene>
    <name evidence="1" type="ORF">SSIM_00795</name>
</gene>
<sequence>MDITPIEIHLNFENVCSVVLVTFLLKGAINKMEKITSVLTDN</sequence>
<organism evidence="1 2">
    <name type="scientific">Staphylococcus simulans UMC-CNS-990</name>
    <dbReference type="NCBI Taxonomy" id="1405498"/>
    <lineage>
        <taxon>Bacteria</taxon>
        <taxon>Bacillati</taxon>
        <taxon>Bacillota</taxon>
        <taxon>Bacilli</taxon>
        <taxon>Bacillales</taxon>
        <taxon>Staphylococcaceae</taxon>
        <taxon>Staphylococcus</taxon>
    </lineage>
</organism>
<reference evidence="1 2" key="1">
    <citation type="journal article" date="2013" name="Genome Announc.">
        <title>Draft Genome Sequence of Staphylococcus simulans UMC-CNS-990, Isolated from a Case of Chronic Bovine Mastitis.</title>
        <authorList>
            <person name="Calcutt M.J."/>
            <person name="Foecking M.F."/>
            <person name="Hsieh H.Y."/>
            <person name="Perry J."/>
            <person name="Stewart G.C."/>
            <person name="Middleton J.R."/>
        </authorList>
    </citation>
    <scope>NUCLEOTIDE SEQUENCE [LARGE SCALE GENOMIC DNA]</scope>
    <source>
        <strain evidence="1 2">UMC-CNS-990</strain>
    </source>
</reference>
<keyword evidence="2" id="KW-1185">Reference proteome</keyword>
<dbReference type="Proteomes" id="UP000017131">
    <property type="component" value="Unassembled WGS sequence"/>
</dbReference>
<evidence type="ECO:0000313" key="2">
    <source>
        <dbReference type="Proteomes" id="UP000017131"/>
    </source>
</evidence>
<name>A0ABP2YXF4_STASI</name>
<dbReference type="RefSeq" id="WP_023014843.1">
    <property type="nucleotide sequence ID" value="NZ_AXDY01000001.1"/>
</dbReference>